<evidence type="ECO:0000313" key="12">
    <source>
        <dbReference type="Proteomes" id="UP000426424"/>
    </source>
</evidence>
<dbReference type="EMBL" id="CP039268">
    <property type="protein sequence ID" value="QGU33350.1"/>
    <property type="molecule type" value="Genomic_DNA"/>
</dbReference>
<evidence type="ECO:0000256" key="9">
    <source>
        <dbReference type="ARBA" id="ARBA00045724"/>
    </source>
</evidence>
<name>A0A6I6EGL3_THETI</name>
<keyword evidence="12" id="KW-1185">Reference proteome</keyword>
<gene>
    <name evidence="11" type="ORF">E6P07_10395</name>
</gene>
<evidence type="ECO:0000256" key="1">
    <source>
        <dbReference type="ARBA" id="ARBA00005189"/>
    </source>
</evidence>
<evidence type="ECO:0000256" key="6">
    <source>
        <dbReference type="ARBA" id="ARBA00038095"/>
    </source>
</evidence>
<dbReference type="SUPFAM" id="SSF55729">
    <property type="entry name" value="Acyl-CoA N-acyltransferases (Nat)"/>
    <property type="match status" value="1"/>
</dbReference>
<evidence type="ECO:0000256" key="7">
    <source>
        <dbReference type="ARBA" id="ARBA00039058"/>
    </source>
</evidence>
<reference evidence="11 12" key="1">
    <citation type="submission" date="2019-12" db="EMBL/GenBank/DDBJ databases">
        <title>The complete genome of the thermophilic, anoxygenic phototrophic gammaproteobacterium Thermochromatium tepidum.</title>
        <authorList>
            <person name="Sattley W.M."/>
            <person name="Swingley W.D."/>
            <person name="Burchell B.M."/>
            <person name="Gurbani S.A."/>
            <person name="Kujawa C.M."/>
            <person name="Nuccio D.A."/>
            <person name="Schladweiler J."/>
            <person name="Shaffer K.N."/>
            <person name="Stokes L.M."/>
            <person name="Touchman J.W."/>
            <person name="Blankenship R.E."/>
            <person name="Madigan M.T."/>
        </authorList>
    </citation>
    <scope>NUCLEOTIDE SEQUENCE [LARGE SCALE GENOMIC DNA]</scope>
    <source>
        <strain evidence="11 12">ATCC 43061</strain>
    </source>
</reference>
<comment type="similarity">
    <text evidence="6">Belongs to the acetyltransferase family. OlsB subfamily.</text>
</comment>
<keyword evidence="3 11" id="KW-0808">Transferase</keyword>
<evidence type="ECO:0000256" key="5">
    <source>
        <dbReference type="ARBA" id="ARBA00023315"/>
    </source>
</evidence>
<dbReference type="Proteomes" id="UP000426424">
    <property type="component" value="Chromosome"/>
</dbReference>
<dbReference type="GO" id="GO:0043810">
    <property type="term" value="F:ornithine-acyl [acyl carrier protein] N-acyltransferase activity"/>
    <property type="evidence" value="ECO:0007669"/>
    <property type="project" value="UniProtKB-EC"/>
</dbReference>
<dbReference type="AlphaFoldDB" id="A0A6I6EGL3"/>
<evidence type="ECO:0000313" key="11">
    <source>
        <dbReference type="EMBL" id="QGU33350.1"/>
    </source>
</evidence>
<proteinExistence type="inferred from homology"/>
<comment type="pathway">
    <text evidence="1">Lipid metabolism.</text>
</comment>
<dbReference type="PANTHER" id="PTHR37323:SF1">
    <property type="entry name" value="L-ORNITHINE N(ALPHA)-ACYLTRANSFERASE"/>
    <property type="match status" value="1"/>
</dbReference>
<dbReference type="RefSeq" id="WP_153975544.1">
    <property type="nucleotide sequence ID" value="NZ_CP039268.1"/>
</dbReference>
<dbReference type="Gene3D" id="3.40.630.30">
    <property type="match status" value="1"/>
</dbReference>
<evidence type="ECO:0000256" key="3">
    <source>
        <dbReference type="ARBA" id="ARBA00022679"/>
    </source>
</evidence>
<dbReference type="InterPro" id="IPR016181">
    <property type="entry name" value="Acyl_CoA_acyltransferase"/>
</dbReference>
<dbReference type="InterPro" id="IPR052351">
    <property type="entry name" value="Ornithine_N-alpha-AT"/>
</dbReference>
<dbReference type="Pfam" id="PF13444">
    <property type="entry name" value="Acetyltransf_5"/>
    <property type="match status" value="1"/>
</dbReference>
<dbReference type="GO" id="GO:0006629">
    <property type="term" value="P:lipid metabolic process"/>
    <property type="evidence" value="ECO:0007669"/>
    <property type="project" value="UniProtKB-KW"/>
</dbReference>
<dbReference type="PANTHER" id="PTHR37323">
    <property type="entry name" value="GCN5-RELATED N-ACETYLTRANSFERASE"/>
    <property type="match status" value="1"/>
</dbReference>
<keyword evidence="2" id="KW-0444">Lipid biosynthesis</keyword>
<sequence>MVASASAPLAKRGERLYVEIATSKSEVREAQALRYQVFGEEMGAQLKGEPGYDHDAFDDHCQHLLVRDSRTGRVVACTRLLTDTSAAQIGCFYSESEFELDAIKRLDGRLLEVGRTCVAPEFRQGSAIAVLWSGLAGFIQINGFDYLFGCASVPLGEDDIQAAAIMNRLRRQALAPEDRRVTPRVPLLTTQVDDDVLDAPLPPLLRAYVRLGAKACGEPCRDPDFGVADVLMLLDIDALNPAYSRHFLDRQGL</sequence>
<dbReference type="EC" id="2.3.2.30" evidence="7"/>
<evidence type="ECO:0000256" key="4">
    <source>
        <dbReference type="ARBA" id="ARBA00023098"/>
    </source>
</evidence>
<keyword evidence="5" id="KW-0012">Acyltransferase</keyword>
<comment type="catalytic activity">
    <reaction evidence="10">
        <text>a (3R)-hydroxyacyl-[ACP] + L-ornithine = a lyso-ornithine lipid + holo-[ACP] + H(+)</text>
        <dbReference type="Rhea" id="RHEA:20633"/>
        <dbReference type="Rhea" id="RHEA-COMP:9685"/>
        <dbReference type="Rhea" id="RHEA-COMP:9945"/>
        <dbReference type="ChEBI" id="CHEBI:15378"/>
        <dbReference type="ChEBI" id="CHEBI:46911"/>
        <dbReference type="ChEBI" id="CHEBI:64479"/>
        <dbReference type="ChEBI" id="CHEBI:78827"/>
        <dbReference type="ChEBI" id="CHEBI:138482"/>
        <dbReference type="EC" id="2.3.2.30"/>
    </reaction>
    <physiologicalReaction direction="left-to-right" evidence="10">
        <dbReference type="Rhea" id="RHEA:20634"/>
    </physiologicalReaction>
</comment>
<evidence type="ECO:0000256" key="8">
    <source>
        <dbReference type="ARBA" id="ARBA00039866"/>
    </source>
</evidence>
<organism evidence="11 12">
    <name type="scientific">Thermochromatium tepidum ATCC 43061</name>
    <dbReference type="NCBI Taxonomy" id="316276"/>
    <lineage>
        <taxon>Bacteria</taxon>
        <taxon>Pseudomonadati</taxon>
        <taxon>Pseudomonadota</taxon>
        <taxon>Gammaproteobacteria</taxon>
        <taxon>Chromatiales</taxon>
        <taxon>Chromatiaceae</taxon>
        <taxon>Thermochromatium</taxon>
    </lineage>
</organism>
<accession>A0A6I6EGL3</accession>
<dbReference type="OrthoDB" id="9787072at2"/>
<dbReference type="KEGG" id="ttp:E6P07_10395"/>
<comment type="function">
    <text evidence="9">Catalyzes the first step in the biosynthesis of ornithine lipids, which are phosphorus-free membrane lipids. Catalyzes the 3-hydroxyacyl-acyl carrier protein-dependent acylation of ornithine to form lyso-ornithine lipid (LOL).</text>
</comment>
<evidence type="ECO:0000256" key="2">
    <source>
        <dbReference type="ARBA" id="ARBA00022516"/>
    </source>
</evidence>
<keyword evidence="4" id="KW-0443">Lipid metabolism</keyword>
<protein>
    <recommendedName>
        <fullName evidence="8">L-ornithine N(alpha)-acyltransferase</fullName>
        <ecNumber evidence="7">2.3.2.30</ecNumber>
    </recommendedName>
</protein>
<evidence type="ECO:0000256" key="10">
    <source>
        <dbReference type="ARBA" id="ARBA00047785"/>
    </source>
</evidence>